<gene>
    <name evidence="5" type="ORF">HIJ39_15995</name>
</gene>
<feature type="chain" id="PRO_5039593328" evidence="3">
    <location>
        <begin position="23"/>
        <end position="411"/>
    </location>
</feature>
<dbReference type="InterPro" id="IPR028081">
    <property type="entry name" value="Leu-bd"/>
</dbReference>
<dbReference type="InterPro" id="IPR028082">
    <property type="entry name" value="Peripla_BP_I"/>
</dbReference>
<dbReference type="CDD" id="cd06330">
    <property type="entry name" value="PBP1_As_SBP-like"/>
    <property type="match status" value="1"/>
</dbReference>
<dbReference type="PANTHER" id="PTHR30483">
    <property type="entry name" value="LEUCINE-SPECIFIC-BINDING PROTEIN"/>
    <property type="match status" value="1"/>
</dbReference>
<feature type="domain" description="Leucine-binding protein" evidence="4">
    <location>
        <begin position="41"/>
        <end position="372"/>
    </location>
</feature>
<dbReference type="RefSeq" id="WP_169101452.1">
    <property type="nucleotide sequence ID" value="NZ_JABBVZ010000068.1"/>
</dbReference>
<reference evidence="5 6" key="1">
    <citation type="submission" date="2020-04" db="EMBL/GenBank/DDBJ databases">
        <authorList>
            <person name="Zhang R."/>
            <person name="Schippers A."/>
        </authorList>
    </citation>
    <scope>NUCLEOTIDE SEQUENCE [LARGE SCALE GENOMIC DNA]</scope>
    <source>
        <strain evidence="5 6">DSM 109850</strain>
    </source>
</reference>
<evidence type="ECO:0000313" key="5">
    <source>
        <dbReference type="EMBL" id="NMP23840.1"/>
    </source>
</evidence>
<evidence type="ECO:0000256" key="3">
    <source>
        <dbReference type="SAM" id="SignalP"/>
    </source>
</evidence>
<evidence type="ECO:0000313" key="6">
    <source>
        <dbReference type="Proteomes" id="UP000533476"/>
    </source>
</evidence>
<feature type="signal peptide" evidence="3">
    <location>
        <begin position="1"/>
        <end position="22"/>
    </location>
</feature>
<dbReference type="InterPro" id="IPR051010">
    <property type="entry name" value="BCAA_transport"/>
</dbReference>
<accession>A0A7Y0Q3Y0</accession>
<dbReference type="AlphaFoldDB" id="A0A7Y0Q3Y0"/>
<dbReference type="PANTHER" id="PTHR30483:SF37">
    <property type="entry name" value="ABC TRANSPORTER SUBSTRATE-BINDING PROTEIN"/>
    <property type="match status" value="1"/>
</dbReference>
<dbReference type="PROSITE" id="PS51257">
    <property type="entry name" value="PROKAR_LIPOPROTEIN"/>
    <property type="match status" value="1"/>
</dbReference>
<dbReference type="EMBL" id="JABBVZ010000068">
    <property type="protein sequence ID" value="NMP23840.1"/>
    <property type="molecule type" value="Genomic_DNA"/>
</dbReference>
<evidence type="ECO:0000256" key="1">
    <source>
        <dbReference type="ARBA" id="ARBA00010062"/>
    </source>
</evidence>
<protein>
    <submittedName>
        <fullName evidence="5">ABC transporter substrate-binding protein</fullName>
    </submittedName>
</protein>
<proteinExistence type="inferred from homology"/>
<sequence>MILKTKVGAGAAAALLSASFLAGCGSTTTSASGGSSKGGSVTIVSLRGTSGPTASLGVPGNNALQTEVNAINAKGGLLGKKITLKLLNTEGSPNIASTDARQAVLSDNAVAMFGGVSSGDGVYEEEVAKKYKTLLFSYTFNDAVFTRTSDFTPYFFSVVPNTNMEPMAAALVFKKEGWTKIYTISPNYNYGRAEVKGFLAALKKLGVHYTLLGQQWPALGASNFTSNITAILAAHPQAVYGGIYGSDLLTFTKEAEGYGFFKKTHFAAQYGSIDLQALGSAAPVGAVGFARGGWWTINNPQVTAWAKQYHSQYGAWPSSYSMLGTMAFDAWVYGVKKAHSFNSTKVSQALAGANIPSIFGSFTIRGCDHQAEIPESIGVISNKPNPYGFDTYSPTYNASWSNISQACPASN</sequence>
<evidence type="ECO:0000256" key="2">
    <source>
        <dbReference type="ARBA" id="ARBA00022729"/>
    </source>
</evidence>
<keyword evidence="6" id="KW-1185">Reference proteome</keyword>
<evidence type="ECO:0000259" key="4">
    <source>
        <dbReference type="Pfam" id="PF13458"/>
    </source>
</evidence>
<organism evidence="5 6">
    <name type="scientific">Sulfobacillus harzensis</name>
    <dbReference type="NCBI Taxonomy" id="2729629"/>
    <lineage>
        <taxon>Bacteria</taxon>
        <taxon>Bacillati</taxon>
        <taxon>Bacillota</taxon>
        <taxon>Clostridia</taxon>
        <taxon>Eubacteriales</taxon>
        <taxon>Clostridiales Family XVII. Incertae Sedis</taxon>
        <taxon>Sulfobacillus</taxon>
    </lineage>
</organism>
<comment type="similarity">
    <text evidence="1">Belongs to the leucine-binding protein family.</text>
</comment>
<dbReference type="Proteomes" id="UP000533476">
    <property type="component" value="Unassembled WGS sequence"/>
</dbReference>
<dbReference type="Pfam" id="PF13458">
    <property type="entry name" value="Peripla_BP_6"/>
    <property type="match status" value="1"/>
</dbReference>
<name>A0A7Y0Q3Y0_9FIRM</name>
<dbReference type="SUPFAM" id="SSF53822">
    <property type="entry name" value="Periplasmic binding protein-like I"/>
    <property type="match status" value="1"/>
</dbReference>
<comment type="caution">
    <text evidence="5">The sequence shown here is derived from an EMBL/GenBank/DDBJ whole genome shotgun (WGS) entry which is preliminary data.</text>
</comment>
<keyword evidence="2 3" id="KW-0732">Signal</keyword>
<dbReference type="Gene3D" id="3.40.50.2300">
    <property type="match status" value="2"/>
</dbReference>